<dbReference type="InterPro" id="IPR039853">
    <property type="entry name" value="Pinin"/>
</dbReference>
<keyword evidence="5" id="KW-0804">Transcription</keyword>
<dbReference type="PANTHER" id="PTHR12707:SF0">
    <property type="entry name" value="PININ"/>
    <property type="match status" value="1"/>
</dbReference>
<keyword evidence="11" id="KW-1185">Reference proteome</keyword>
<evidence type="ECO:0000256" key="1">
    <source>
        <dbReference type="ARBA" id="ARBA00004123"/>
    </source>
</evidence>
<dbReference type="Pfam" id="PF04696">
    <property type="entry name" value="Pinin_SDK_memA"/>
    <property type="match status" value="1"/>
</dbReference>
<dbReference type="GO" id="GO:0006397">
    <property type="term" value="P:mRNA processing"/>
    <property type="evidence" value="ECO:0007669"/>
    <property type="project" value="UniProtKB-KW"/>
</dbReference>
<evidence type="ECO:0000256" key="2">
    <source>
        <dbReference type="ARBA" id="ARBA00010386"/>
    </source>
</evidence>
<evidence type="ECO:0000256" key="8">
    <source>
        <dbReference type="SAM" id="MobiDB-lite"/>
    </source>
</evidence>
<comment type="caution">
    <text evidence="10">The sequence shown here is derived from an EMBL/GenBank/DDBJ whole genome shotgun (WGS) entry which is preliminary data.</text>
</comment>
<dbReference type="PANTHER" id="PTHR12707">
    <property type="entry name" value="PINN"/>
    <property type="match status" value="1"/>
</dbReference>
<reference evidence="10" key="1">
    <citation type="journal article" date="2020" name="Stud. Mycol.">
        <title>101 Dothideomycetes genomes: a test case for predicting lifestyles and emergence of pathogens.</title>
        <authorList>
            <person name="Haridas S."/>
            <person name="Albert R."/>
            <person name="Binder M."/>
            <person name="Bloem J."/>
            <person name="Labutti K."/>
            <person name="Salamov A."/>
            <person name="Andreopoulos B."/>
            <person name="Baker S."/>
            <person name="Barry K."/>
            <person name="Bills G."/>
            <person name="Bluhm B."/>
            <person name="Cannon C."/>
            <person name="Castanera R."/>
            <person name="Culley D."/>
            <person name="Daum C."/>
            <person name="Ezra D."/>
            <person name="Gonzalez J."/>
            <person name="Henrissat B."/>
            <person name="Kuo A."/>
            <person name="Liang C."/>
            <person name="Lipzen A."/>
            <person name="Lutzoni F."/>
            <person name="Magnuson J."/>
            <person name="Mondo S."/>
            <person name="Nolan M."/>
            <person name="Ohm R."/>
            <person name="Pangilinan J."/>
            <person name="Park H.-J."/>
            <person name="Ramirez L."/>
            <person name="Alfaro M."/>
            <person name="Sun H."/>
            <person name="Tritt A."/>
            <person name="Yoshinaga Y."/>
            <person name="Zwiers L.-H."/>
            <person name="Turgeon B."/>
            <person name="Goodwin S."/>
            <person name="Spatafora J."/>
            <person name="Crous P."/>
            <person name="Grigoriev I."/>
        </authorList>
    </citation>
    <scope>NUCLEOTIDE SEQUENCE</scope>
    <source>
        <strain evidence="10">CBS 101060</strain>
    </source>
</reference>
<comment type="similarity">
    <text evidence="2">Belongs to the pinin family.</text>
</comment>
<dbReference type="GO" id="GO:0008380">
    <property type="term" value="P:RNA splicing"/>
    <property type="evidence" value="ECO:0007669"/>
    <property type="project" value="UniProtKB-KW"/>
</dbReference>
<keyword evidence="6" id="KW-0508">mRNA splicing</keyword>
<feature type="compositionally biased region" description="Basic and acidic residues" evidence="8">
    <location>
        <begin position="206"/>
        <end position="219"/>
    </location>
</feature>
<dbReference type="Proteomes" id="UP000799429">
    <property type="component" value="Unassembled WGS sequence"/>
</dbReference>
<evidence type="ECO:0000256" key="3">
    <source>
        <dbReference type="ARBA" id="ARBA00022664"/>
    </source>
</evidence>
<evidence type="ECO:0000256" key="5">
    <source>
        <dbReference type="ARBA" id="ARBA00023163"/>
    </source>
</evidence>
<evidence type="ECO:0000313" key="10">
    <source>
        <dbReference type="EMBL" id="KAF2834400.1"/>
    </source>
</evidence>
<dbReference type="InterPro" id="IPR006786">
    <property type="entry name" value="Pinin_SDK_MemA"/>
</dbReference>
<feature type="region of interest" description="Disordered" evidence="8">
    <location>
        <begin position="1"/>
        <end position="131"/>
    </location>
</feature>
<organism evidence="10 11">
    <name type="scientific">Patellaria atrata CBS 101060</name>
    <dbReference type="NCBI Taxonomy" id="1346257"/>
    <lineage>
        <taxon>Eukaryota</taxon>
        <taxon>Fungi</taxon>
        <taxon>Dikarya</taxon>
        <taxon>Ascomycota</taxon>
        <taxon>Pezizomycotina</taxon>
        <taxon>Dothideomycetes</taxon>
        <taxon>Dothideomycetes incertae sedis</taxon>
        <taxon>Patellariales</taxon>
        <taxon>Patellariaceae</taxon>
        <taxon>Patellaria</taxon>
    </lineage>
</organism>
<protein>
    <submittedName>
        <fullName evidence="10">Nuclear protein SDK3</fullName>
    </submittedName>
</protein>
<feature type="compositionally biased region" description="Acidic residues" evidence="8">
    <location>
        <begin position="290"/>
        <end position="306"/>
    </location>
</feature>
<evidence type="ECO:0000313" key="11">
    <source>
        <dbReference type="Proteomes" id="UP000799429"/>
    </source>
</evidence>
<comment type="subcellular location">
    <subcellularLocation>
        <location evidence="1">Nucleus</location>
    </subcellularLocation>
</comment>
<evidence type="ECO:0000256" key="7">
    <source>
        <dbReference type="ARBA" id="ARBA00023242"/>
    </source>
</evidence>
<accession>A0A9P4S2G2</accession>
<feature type="domain" description="Pinin/SDK/MemA protein" evidence="9">
    <location>
        <begin position="77"/>
        <end position="192"/>
    </location>
</feature>
<evidence type="ECO:0000259" key="9">
    <source>
        <dbReference type="Pfam" id="PF04696"/>
    </source>
</evidence>
<keyword evidence="7" id="KW-0539">Nucleus</keyword>
<evidence type="ECO:0000256" key="6">
    <source>
        <dbReference type="ARBA" id="ARBA00023187"/>
    </source>
</evidence>
<sequence length="306" mass="34851">MSDTQPVIASAVVVPEADPQESISPTPTGKRRQSSSAPDTQNKRPRVKVERENDTLQEAKPTPAELRALKRKNGEIEERKRGQRLFGALLGTLSQSSSSAAQRRRADIEKKQQEKLKQQAEEHDESKRRKLDDLMAVRRREQKKFDEQSMRIRHSNLLATANFLYTRTEPRLYYKPWELRPKDEDIIKAQIEEAEATIDRELDEFEQTREKEKEKHGAESNDLGENDVDTEQPKPSNEVGSSGDHAKSPDVLPNGDTNQQSPPLEDQRRVEAETNGKMIPEPEESKEGGDENVDVVMEADEDTVIY</sequence>
<dbReference type="AlphaFoldDB" id="A0A9P4S2G2"/>
<feature type="compositionally biased region" description="Basic and acidic residues" evidence="8">
    <location>
        <begin position="104"/>
        <end position="131"/>
    </location>
</feature>
<proteinExistence type="inferred from homology"/>
<evidence type="ECO:0000256" key="4">
    <source>
        <dbReference type="ARBA" id="ARBA00023015"/>
    </source>
</evidence>
<dbReference type="GO" id="GO:0071013">
    <property type="term" value="C:catalytic step 2 spliceosome"/>
    <property type="evidence" value="ECO:0007669"/>
    <property type="project" value="TreeGrafter"/>
</dbReference>
<gene>
    <name evidence="10" type="ORF">M501DRAFT_1020860</name>
</gene>
<feature type="region of interest" description="Disordered" evidence="8">
    <location>
        <begin position="199"/>
        <end position="306"/>
    </location>
</feature>
<name>A0A9P4S2G2_9PEZI</name>
<feature type="compositionally biased region" description="Basic and acidic residues" evidence="8">
    <location>
        <begin position="265"/>
        <end position="274"/>
    </location>
</feature>
<dbReference type="OrthoDB" id="330772at2759"/>
<keyword evidence="3" id="KW-0507">mRNA processing</keyword>
<dbReference type="EMBL" id="MU006120">
    <property type="protein sequence ID" value="KAF2834400.1"/>
    <property type="molecule type" value="Genomic_DNA"/>
</dbReference>
<keyword evidence="4" id="KW-0805">Transcription regulation</keyword>